<protein>
    <submittedName>
        <fullName evidence="2">Uncharacterized protein</fullName>
    </submittedName>
</protein>
<keyword evidence="1" id="KW-0812">Transmembrane</keyword>
<proteinExistence type="predicted"/>
<evidence type="ECO:0000313" key="3">
    <source>
        <dbReference type="Proteomes" id="UP001472677"/>
    </source>
</evidence>
<keyword evidence="3" id="KW-1185">Reference proteome</keyword>
<comment type="caution">
    <text evidence="2">The sequence shown here is derived from an EMBL/GenBank/DDBJ whole genome shotgun (WGS) entry which is preliminary data.</text>
</comment>
<reference evidence="2 3" key="1">
    <citation type="journal article" date="2024" name="G3 (Bethesda)">
        <title>Genome assembly of Hibiscus sabdariffa L. provides insights into metabolisms of medicinal natural products.</title>
        <authorList>
            <person name="Kim T."/>
        </authorList>
    </citation>
    <scope>NUCLEOTIDE SEQUENCE [LARGE SCALE GENOMIC DNA]</scope>
    <source>
        <strain evidence="2">TK-2024</strain>
        <tissue evidence="2">Old leaves</tissue>
    </source>
</reference>
<accession>A0ABR2D3P4</accession>
<gene>
    <name evidence="2" type="ORF">V6N12_060182</name>
</gene>
<keyword evidence="1" id="KW-1133">Transmembrane helix</keyword>
<name>A0ABR2D3P4_9ROSI</name>
<keyword evidence="1" id="KW-0472">Membrane</keyword>
<sequence length="107" mass="12043">MQDAKQSLLSPQLVGEGSRYQENRSISSTTFTVEIVDILPINGVHDFFREYLIESKKLWFFVVPIIFTIMCQFSFGSITQIGTLTLVAVSVQNSVIVDFSFGIMVNL</sequence>
<organism evidence="2 3">
    <name type="scientific">Hibiscus sabdariffa</name>
    <name type="common">roselle</name>
    <dbReference type="NCBI Taxonomy" id="183260"/>
    <lineage>
        <taxon>Eukaryota</taxon>
        <taxon>Viridiplantae</taxon>
        <taxon>Streptophyta</taxon>
        <taxon>Embryophyta</taxon>
        <taxon>Tracheophyta</taxon>
        <taxon>Spermatophyta</taxon>
        <taxon>Magnoliopsida</taxon>
        <taxon>eudicotyledons</taxon>
        <taxon>Gunneridae</taxon>
        <taxon>Pentapetalae</taxon>
        <taxon>rosids</taxon>
        <taxon>malvids</taxon>
        <taxon>Malvales</taxon>
        <taxon>Malvaceae</taxon>
        <taxon>Malvoideae</taxon>
        <taxon>Hibiscus</taxon>
    </lineage>
</organism>
<feature type="transmembrane region" description="Helical" evidence="1">
    <location>
        <begin position="58"/>
        <end position="75"/>
    </location>
</feature>
<dbReference type="EMBL" id="JBBPBM010000036">
    <property type="protein sequence ID" value="KAK8529400.1"/>
    <property type="molecule type" value="Genomic_DNA"/>
</dbReference>
<evidence type="ECO:0000313" key="2">
    <source>
        <dbReference type="EMBL" id="KAK8529400.1"/>
    </source>
</evidence>
<dbReference type="Proteomes" id="UP001472677">
    <property type="component" value="Unassembled WGS sequence"/>
</dbReference>
<evidence type="ECO:0000256" key="1">
    <source>
        <dbReference type="SAM" id="Phobius"/>
    </source>
</evidence>